<proteinExistence type="predicted"/>
<dbReference type="STRING" id="115433.SAMN05421835_102466"/>
<reference evidence="1 2" key="1">
    <citation type="submission" date="2016-10" db="EMBL/GenBank/DDBJ databases">
        <authorList>
            <person name="de Groot N.N."/>
        </authorList>
    </citation>
    <scope>NUCLEOTIDE SEQUENCE [LARGE SCALE GENOMIC DNA]</scope>
    <source>
        <strain evidence="1 2">DSM 44468</strain>
    </source>
</reference>
<name>A0A1I3MT92_9PSEU</name>
<dbReference type="EMBL" id="FORP01000002">
    <property type="protein sequence ID" value="SFJ00238.1"/>
    <property type="molecule type" value="Genomic_DNA"/>
</dbReference>
<gene>
    <name evidence="1" type="ORF">SAMN05421835_102466</name>
</gene>
<organism evidence="1 2">
    <name type="scientific">Amycolatopsis sacchari</name>
    <dbReference type="NCBI Taxonomy" id="115433"/>
    <lineage>
        <taxon>Bacteria</taxon>
        <taxon>Bacillati</taxon>
        <taxon>Actinomycetota</taxon>
        <taxon>Actinomycetes</taxon>
        <taxon>Pseudonocardiales</taxon>
        <taxon>Pseudonocardiaceae</taxon>
        <taxon>Amycolatopsis</taxon>
    </lineage>
</organism>
<accession>A0A1I3MT92</accession>
<evidence type="ECO:0000313" key="1">
    <source>
        <dbReference type="EMBL" id="SFJ00238.1"/>
    </source>
</evidence>
<evidence type="ECO:0000313" key="2">
    <source>
        <dbReference type="Proteomes" id="UP000199025"/>
    </source>
</evidence>
<dbReference type="AlphaFoldDB" id="A0A1I3MT92"/>
<keyword evidence="2" id="KW-1185">Reference proteome</keyword>
<dbReference type="Proteomes" id="UP000199025">
    <property type="component" value="Unassembled WGS sequence"/>
</dbReference>
<sequence length="78" mass="8874">MVIMATRIDFGPGVTCFACLVPREQTPENEEWCFDVENRPLCGQCARDECIIHEPWGGNFPPEEFLPRPGAELSYFLP</sequence>
<protein>
    <submittedName>
        <fullName evidence="1">Uncharacterized protein</fullName>
    </submittedName>
</protein>